<evidence type="ECO:0000259" key="1">
    <source>
        <dbReference type="Pfam" id="PF03886"/>
    </source>
</evidence>
<dbReference type="Gene3D" id="3.40.50.10610">
    <property type="entry name" value="ABC-type transport auxiliary lipoprotein component"/>
    <property type="match status" value="1"/>
</dbReference>
<dbReference type="RefSeq" id="WP_114088086.1">
    <property type="nucleotide sequence ID" value="NZ_JPWH01000006.1"/>
</dbReference>
<protein>
    <recommendedName>
        <fullName evidence="1">ABC-type transport auxiliary lipoprotein component domain-containing protein</fullName>
    </recommendedName>
</protein>
<sequence>MAFVSGKRKVSHILKRQVAGRSGAGLKRICQVGAVAGMAALLAACSTPEAGRYFVLSSVAPTQSMPSGVVNAVLGVGPISLPSHLDRAQLVLRTGPNELYLRENDKWAEPLDETTRRILTQDLQTRLTPKRIETFPWNSRDGVNWQIAVDVDNFEAQPDRTVRLNAQWKIIDFSSGQIVLSHRFDQRIKPASASSADIVAAMSQLLGKLADEISLSFVSS</sequence>
<comment type="caution">
    <text evidence="2">The sequence shown here is derived from an EMBL/GenBank/DDBJ whole genome shotgun (WGS) entry which is preliminary data.</text>
</comment>
<dbReference type="OrthoDB" id="7064073at2"/>
<evidence type="ECO:0000313" key="3">
    <source>
        <dbReference type="Proteomes" id="UP000252517"/>
    </source>
</evidence>
<reference evidence="2 3" key="1">
    <citation type="submission" date="2014-07" db="EMBL/GenBank/DDBJ databases">
        <title>Draft genome sequence of Thalassospira profundimaris S25-3-2.</title>
        <authorList>
            <person name="Lai Q."/>
            <person name="Shao Z."/>
        </authorList>
    </citation>
    <scope>NUCLEOTIDE SEQUENCE [LARGE SCALE GENOMIC DNA]</scope>
    <source>
        <strain evidence="2 3">S25-3-2</strain>
    </source>
</reference>
<dbReference type="InterPro" id="IPR005586">
    <property type="entry name" value="ABC_trans_aux"/>
</dbReference>
<dbReference type="AlphaFoldDB" id="A0A367XC08"/>
<name>A0A367XC08_9PROT</name>
<accession>A0A367XC08</accession>
<dbReference type="EMBL" id="JPWH01000006">
    <property type="protein sequence ID" value="RCK51198.1"/>
    <property type="molecule type" value="Genomic_DNA"/>
</dbReference>
<dbReference type="Pfam" id="PF03886">
    <property type="entry name" value="ABC_trans_aux"/>
    <property type="match status" value="1"/>
</dbReference>
<dbReference type="SUPFAM" id="SSF159594">
    <property type="entry name" value="XCC0632-like"/>
    <property type="match status" value="1"/>
</dbReference>
<organism evidence="2 3">
    <name type="scientific">Thalassospira profundimaris</name>
    <dbReference type="NCBI Taxonomy" id="502049"/>
    <lineage>
        <taxon>Bacteria</taxon>
        <taxon>Pseudomonadati</taxon>
        <taxon>Pseudomonadota</taxon>
        <taxon>Alphaproteobacteria</taxon>
        <taxon>Rhodospirillales</taxon>
        <taxon>Thalassospiraceae</taxon>
        <taxon>Thalassospira</taxon>
    </lineage>
</organism>
<evidence type="ECO:0000313" key="2">
    <source>
        <dbReference type="EMBL" id="RCK51198.1"/>
    </source>
</evidence>
<proteinExistence type="predicted"/>
<dbReference type="Proteomes" id="UP000252517">
    <property type="component" value="Unassembled WGS sequence"/>
</dbReference>
<feature type="domain" description="ABC-type transport auxiliary lipoprotein component" evidence="1">
    <location>
        <begin position="54"/>
        <end position="213"/>
    </location>
</feature>
<gene>
    <name evidence="2" type="ORF">TH25_09470</name>
</gene>